<dbReference type="PANTHER" id="PTHR13182">
    <property type="entry name" value="ZINC FINGER PROTEIN 622"/>
    <property type="match status" value="1"/>
</dbReference>
<feature type="region of interest" description="Disordered" evidence="1">
    <location>
        <begin position="334"/>
        <end position="362"/>
    </location>
</feature>
<name>A0A2J6T931_9HELO</name>
<evidence type="ECO:0000256" key="1">
    <source>
        <dbReference type="SAM" id="MobiDB-lite"/>
    </source>
</evidence>
<protein>
    <recommendedName>
        <fullName evidence="2">C2H2-type domain-containing protein</fullName>
    </recommendedName>
</protein>
<feature type="domain" description="C2H2-type" evidence="2">
    <location>
        <begin position="22"/>
        <end position="44"/>
    </location>
</feature>
<dbReference type="STRING" id="1095630.A0A2J6T931"/>
<dbReference type="SMART" id="SM00355">
    <property type="entry name" value="ZnF_C2H2"/>
    <property type="match status" value="3"/>
</dbReference>
<evidence type="ECO:0000259" key="2">
    <source>
        <dbReference type="PROSITE" id="PS00028"/>
    </source>
</evidence>
<dbReference type="AlphaFoldDB" id="A0A2J6T931"/>
<dbReference type="Pfam" id="PF12756">
    <property type="entry name" value="zf-C2H2_2"/>
    <property type="match status" value="1"/>
</dbReference>
<dbReference type="InterPro" id="IPR013087">
    <property type="entry name" value="Znf_C2H2_type"/>
</dbReference>
<keyword evidence="4" id="KW-1185">Reference proteome</keyword>
<dbReference type="Proteomes" id="UP000235371">
    <property type="component" value="Unassembled WGS sequence"/>
</dbReference>
<dbReference type="EMBL" id="KZ613813">
    <property type="protein sequence ID" value="PMD59537.1"/>
    <property type="molecule type" value="Genomic_DNA"/>
</dbReference>
<feature type="compositionally biased region" description="Basic residues" evidence="1">
    <location>
        <begin position="340"/>
        <end position="354"/>
    </location>
</feature>
<organism evidence="3 4">
    <name type="scientific">Hyaloscypha bicolor E</name>
    <dbReference type="NCBI Taxonomy" id="1095630"/>
    <lineage>
        <taxon>Eukaryota</taxon>
        <taxon>Fungi</taxon>
        <taxon>Dikarya</taxon>
        <taxon>Ascomycota</taxon>
        <taxon>Pezizomycotina</taxon>
        <taxon>Leotiomycetes</taxon>
        <taxon>Helotiales</taxon>
        <taxon>Hyaloscyphaceae</taxon>
        <taxon>Hyaloscypha</taxon>
        <taxon>Hyaloscypha bicolor</taxon>
    </lineage>
</organism>
<evidence type="ECO:0000313" key="4">
    <source>
        <dbReference type="Proteomes" id="UP000235371"/>
    </source>
</evidence>
<dbReference type="InterPro" id="IPR040025">
    <property type="entry name" value="Znf622/Rei1/Reh1"/>
</dbReference>
<dbReference type="GeneID" id="36588368"/>
<dbReference type="InParanoid" id="A0A2J6T931"/>
<feature type="region of interest" description="Disordered" evidence="1">
    <location>
        <begin position="240"/>
        <end position="289"/>
    </location>
</feature>
<reference evidence="3 4" key="1">
    <citation type="submission" date="2016-04" db="EMBL/GenBank/DDBJ databases">
        <title>A degradative enzymes factory behind the ericoid mycorrhizal symbiosis.</title>
        <authorList>
            <consortium name="DOE Joint Genome Institute"/>
            <person name="Martino E."/>
            <person name="Morin E."/>
            <person name="Grelet G."/>
            <person name="Kuo A."/>
            <person name="Kohler A."/>
            <person name="Daghino S."/>
            <person name="Barry K."/>
            <person name="Choi C."/>
            <person name="Cichocki N."/>
            <person name="Clum A."/>
            <person name="Copeland A."/>
            <person name="Hainaut M."/>
            <person name="Haridas S."/>
            <person name="Labutti K."/>
            <person name="Lindquist E."/>
            <person name="Lipzen A."/>
            <person name="Khouja H.-R."/>
            <person name="Murat C."/>
            <person name="Ohm R."/>
            <person name="Olson A."/>
            <person name="Spatafora J."/>
            <person name="Veneault-Fourrey C."/>
            <person name="Henrissat B."/>
            <person name="Grigoriev I."/>
            <person name="Martin F."/>
            <person name="Perotto S."/>
        </authorList>
    </citation>
    <scope>NUCLEOTIDE SEQUENCE [LARGE SCALE GENOMIC DNA]</scope>
    <source>
        <strain evidence="3 4">E</strain>
    </source>
</reference>
<gene>
    <name evidence="3" type="ORF">K444DRAFT_613137</name>
</gene>
<dbReference type="SUPFAM" id="SSF57667">
    <property type="entry name" value="beta-beta-alpha zinc fingers"/>
    <property type="match status" value="1"/>
</dbReference>
<proteinExistence type="predicted"/>
<accession>A0A2J6T931</accession>
<dbReference type="InterPro" id="IPR041661">
    <property type="entry name" value="ZN622/Rei1/Reh1_Znf-C2H2"/>
</dbReference>
<dbReference type="GO" id="GO:0030687">
    <property type="term" value="C:preribosome, large subunit precursor"/>
    <property type="evidence" value="ECO:0007669"/>
    <property type="project" value="TreeGrafter"/>
</dbReference>
<feature type="compositionally biased region" description="Basic residues" evidence="1">
    <location>
        <begin position="244"/>
        <end position="264"/>
    </location>
</feature>
<dbReference type="OrthoDB" id="19329at2759"/>
<sequence length="362" mass="40959">MPDATTNTTTAGANTTEQELSCTTCLANFESKEAKRAHMKEEWHVYNLKRKIAALPPISFKVFDTQVLASESGSEDERWEAHAKAKNHVMRSDELESLAPEDFASLSPLSSNEEEDFDPAQCLFCNLESPSMQDNLKHMSEAHTFIIPSADHLTDVPSLLHYLHILVYVFHECLFCHKERNTKAGAQDHMRGKGHCKLDLDDEESELWEFYDFGSEGSEKGDVEIRDGVVKIEDSLRLPSGKVLGHRTQPRSSQRHPSTRRRSKSPQQHLLTESGDEAEISTDTTESKDQKVVLRKGAEMSLAGISGLQQRALMVMERQREGLQARVRNEYQGSLERGANRQKRFRVKHMGKKRGGLEKRLG</sequence>
<dbReference type="PANTHER" id="PTHR13182:SF8">
    <property type="entry name" value="CYTOPLASMIC 60S SUBUNIT BIOGENESIS FACTOR ZNF622"/>
    <property type="match status" value="1"/>
</dbReference>
<dbReference type="PROSITE" id="PS00028">
    <property type="entry name" value="ZINC_FINGER_C2H2_1"/>
    <property type="match status" value="1"/>
</dbReference>
<evidence type="ECO:0000313" key="3">
    <source>
        <dbReference type="EMBL" id="PMD59537.1"/>
    </source>
</evidence>
<dbReference type="RefSeq" id="XP_024736441.1">
    <property type="nucleotide sequence ID" value="XM_024880291.1"/>
</dbReference>
<dbReference type="InterPro" id="IPR036236">
    <property type="entry name" value="Znf_C2H2_sf"/>
</dbReference>
<dbReference type="GO" id="GO:0042273">
    <property type="term" value="P:ribosomal large subunit biogenesis"/>
    <property type="evidence" value="ECO:0007669"/>
    <property type="project" value="TreeGrafter"/>
</dbReference>